<name>A0A918PF01_9ACTN</name>
<dbReference type="Proteomes" id="UP000622166">
    <property type="component" value="Unassembled WGS sequence"/>
</dbReference>
<dbReference type="EMBL" id="BMVW01000002">
    <property type="protein sequence ID" value="GGZ01446.1"/>
    <property type="molecule type" value="Genomic_DNA"/>
</dbReference>
<reference evidence="1" key="2">
    <citation type="submission" date="2020-09" db="EMBL/GenBank/DDBJ databases">
        <authorList>
            <person name="Sun Q."/>
            <person name="Ohkuma M."/>
        </authorList>
    </citation>
    <scope>NUCLEOTIDE SEQUENCE</scope>
    <source>
        <strain evidence="1">JCM 4815</strain>
    </source>
</reference>
<comment type="caution">
    <text evidence="1">The sequence shown here is derived from an EMBL/GenBank/DDBJ whole genome shotgun (WGS) entry which is preliminary data.</text>
</comment>
<evidence type="ECO:0000313" key="1">
    <source>
        <dbReference type="EMBL" id="GGZ01446.1"/>
    </source>
</evidence>
<gene>
    <name evidence="1" type="ORF">GCM10010365_20560</name>
</gene>
<dbReference type="AlphaFoldDB" id="A0A918PF01"/>
<sequence>MPLQDLPPACGASHDSTIAEKLSYRSDTAPGRSFVGGSKGPGRPGWAETLSLFDGSCSLGRPGLVVSHDVVQVGMVLVQPLARGEPSCDGHRDPAKALDQRTHTTALDQSALLELLEALKAADAGDVVRQALCRRCCRR</sequence>
<organism evidence="1 2">
    <name type="scientific">Streptomyces poonensis</name>
    <dbReference type="NCBI Taxonomy" id="68255"/>
    <lineage>
        <taxon>Bacteria</taxon>
        <taxon>Bacillati</taxon>
        <taxon>Actinomycetota</taxon>
        <taxon>Actinomycetes</taxon>
        <taxon>Kitasatosporales</taxon>
        <taxon>Streptomycetaceae</taxon>
        <taxon>Streptomyces</taxon>
    </lineage>
</organism>
<accession>A0A918PF01</accession>
<reference evidence="1" key="1">
    <citation type="journal article" date="2014" name="Int. J. Syst. Evol. Microbiol.">
        <title>Complete genome sequence of Corynebacterium casei LMG S-19264T (=DSM 44701T), isolated from a smear-ripened cheese.</title>
        <authorList>
            <consortium name="US DOE Joint Genome Institute (JGI-PGF)"/>
            <person name="Walter F."/>
            <person name="Albersmeier A."/>
            <person name="Kalinowski J."/>
            <person name="Ruckert C."/>
        </authorList>
    </citation>
    <scope>NUCLEOTIDE SEQUENCE</scope>
    <source>
        <strain evidence="1">JCM 4815</strain>
    </source>
</reference>
<protein>
    <submittedName>
        <fullName evidence="1">Uncharacterized protein</fullName>
    </submittedName>
</protein>
<proteinExistence type="predicted"/>
<keyword evidence="2" id="KW-1185">Reference proteome</keyword>
<evidence type="ECO:0000313" key="2">
    <source>
        <dbReference type="Proteomes" id="UP000622166"/>
    </source>
</evidence>